<dbReference type="InterPro" id="IPR001173">
    <property type="entry name" value="Glyco_trans_2-like"/>
</dbReference>
<reference evidence="7 8" key="1">
    <citation type="submission" date="2019-01" db="EMBL/GenBank/DDBJ databases">
        <title>Egibacter rhizosphaerae EGI 80759T.</title>
        <authorList>
            <person name="Chen D.-D."/>
            <person name="Tian Y."/>
            <person name="Jiao J.-Y."/>
            <person name="Zhang X.-T."/>
            <person name="Zhang Y.-G."/>
            <person name="Zhang Y."/>
            <person name="Xiao M."/>
            <person name="Shu W.-S."/>
            <person name="Li W.-J."/>
        </authorList>
    </citation>
    <scope>NUCLEOTIDE SEQUENCE [LARGE SCALE GENOMIC DNA]</scope>
    <source>
        <strain evidence="7 8">EGI 80759</strain>
    </source>
</reference>
<protein>
    <submittedName>
        <fullName evidence="7">Glycosyltransferase</fullName>
    </submittedName>
</protein>
<dbReference type="Pfam" id="PF13439">
    <property type="entry name" value="Glyco_transf_4"/>
    <property type="match status" value="1"/>
</dbReference>
<proteinExistence type="inferred from homology"/>
<feature type="domain" description="Glycosyltransferase 2-like" evidence="5">
    <location>
        <begin position="13"/>
        <end position="128"/>
    </location>
</feature>
<dbReference type="SUPFAM" id="SSF53756">
    <property type="entry name" value="UDP-Glycosyltransferase/glycogen phosphorylase"/>
    <property type="match status" value="1"/>
</dbReference>
<dbReference type="InterPro" id="IPR028098">
    <property type="entry name" value="Glyco_trans_4-like_N"/>
</dbReference>
<evidence type="ECO:0000256" key="2">
    <source>
        <dbReference type="ARBA" id="ARBA00006739"/>
    </source>
</evidence>
<accession>A0A411YGC9</accession>
<comment type="similarity">
    <text evidence="2">Belongs to the glycosyltransferase 2 family.</text>
</comment>
<dbReference type="CDD" id="cd04186">
    <property type="entry name" value="GT_2_like_c"/>
    <property type="match status" value="1"/>
</dbReference>
<keyword evidence="8" id="KW-1185">Reference proteome</keyword>
<evidence type="ECO:0000259" key="6">
    <source>
        <dbReference type="Pfam" id="PF13439"/>
    </source>
</evidence>
<dbReference type="AlphaFoldDB" id="A0A411YGC9"/>
<evidence type="ECO:0000256" key="4">
    <source>
        <dbReference type="ARBA" id="ARBA00022679"/>
    </source>
</evidence>
<dbReference type="GO" id="GO:0016757">
    <property type="term" value="F:glycosyltransferase activity"/>
    <property type="evidence" value="ECO:0007669"/>
    <property type="project" value="UniProtKB-KW"/>
</dbReference>
<evidence type="ECO:0000313" key="7">
    <source>
        <dbReference type="EMBL" id="QBI20278.1"/>
    </source>
</evidence>
<dbReference type="CDD" id="cd03794">
    <property type="entry name" value="GT4_WbuB-like"/>
    <property type="match status" value="1"/>
</dbReference>
<dbReference type="KEGG" id="erz:ER308_12340"/>
<dbReference type="InterPro" id="IPR029044">
    <property type="entry name" value="Nucleotide-diphossugar_trans"/>
</dbReference>
<dbReference type="PANTHER" id="PTHR43179:SF12">
    <property type="entry name" value="GALACTOFURANOSYLTRANSFERASE GLFT2"/>
    <property type="match status" value="1"/>
</dbReference>
<evidence type="ECO:0000256" key="3">
    <source>
        <dbReference type="ARBA" id="ARBA00022676"/>
    </source>
</evidence>
<evidence type="ECO:0000256" key="1">
    <source>
        <dbReference type="ARBA" id="ARBA00004776"/>
    </source>
</evidence>
<organism evidence="7 8">
    <name type="scientific">Egibacter rhizosphaerae</name>
    <dbReference type="NCBI Taxonomy" id="1670831"/>
    <lineage>
        <taxon>Bacteria</taxon>
        <taxon>Bacillati</taxon>
        <taxon>Actinomycetota</taxon>
        <taxon>Nitriliruptoria</taxon>
        <taxon>Egibacterales</taxon>
        <taxon>Egibacteraceae</taxon>
        <taxon>Egibacter</taxon>
    </lineage>
</organism>
<dbReference type="Gene3D" id="3.40.50.2000">
    <property type="entry name" value="Glycogen Phosphorylase B"/>
    <property type="match status" value="2"/>
</dbReference>
<keyword evidence="3" id="KW-0328">Glycosyltransferase</keyword>
<dbReference type="Gene3D" id="3.90.550.10">
    <property type="entry name" value="Spore Coat Polysaccharide Biosynthesis Protein SpsA, Chain A"/>
    <property type="match status" value="1"/>
</dbReference>
<dbReference type="Pfam" id="PF00535">
    <property type="entry name" value="Glycos_transf_2"/>
    <property type="match status" value="1"/>
</dbReference>
<comment type="pathway">
    <text evidence="1">Cell wall biogenesis; cell wall polysaccharide biosynthesis.</text>
</comment>
<dbReference type="PANTHER" id="PTHR43179">
    <property type="entry name" value="RHAMNOSYLTRANSFERASE WBBL"/>
    <property type="match status" value="1"/>
</dbReference>
<keyword evidence="4 7" id="KW-0808">Transferase</keyword>
<feature type="domain" description="Glycosyltransferase subfamily 4-like N-terminal" evidence="6">
    <location>
        <begin position="336"/>
        <end position="511"/>
    </location>
</feature>
<evidence type="ECO:0000259" key="5">
    <source>
        <dbReference type="Pfam" id="PF00535"/>
    </source>
</evidence>
<dbReference type="SUPFAM" id="SSF53448">
    <property type="entry name" value="Nucleotide-diphospho-sugar transferases"/>
    <property type="match status" value="1"/>
</dbReference>
<gene>
    <name evidence="7" type="ORF">ER308_12340</name>
</gene>
<name>A0A411YGC9_9ACTN</name>
<dbReference type="OrthoDB" id="509705at2"/>
<dbReference type="Proteomes" id="UP000291469">
    <property type="component" value="Chromosome"/>
</dbReference>
<sequence length="717" mass="79098">MGSSSVPVNELAVVVVTYNAASVVGELLDSLPAAADGLERVQLIVVDNDSSDDTVAIVRTARRDATIVETGRNGGYAAGFNAGVAAAAPAHAYALLNPDLVLRPRALTRLVEALGRPEVGIVVPRLENPQGRLLPSLRRAPTVRRAVGEALLGGWRAGRQAAFGELVVDPGVYRERTEADWASGAAMVIDRDCLRTVGPWDESFFLYSEETEFCLRARDRGYQVMLEPDAEAVHIGGDAPQSPRLWALLRTNGVRLFARRHGWLQAQAFRAVVMVGELLRAAVRRREVHAVAWRALASMRLRRRGADAGFRRSRSRSRSPHVLIVVENLPVPLDRRVWLEAQALVEEGYRVSVICPKGPGDPAFEQLHGVHLYKYRPFPQTRGALSFILEFAYCWLATARLTAKVAKRQRIDVFQACNPPDTFFALAALLKPFGTRFVYDQHDLCPEVYMTKFGDEGGLLLRGLFLLERLTYATADHVIATNESYRRVALERGRLSPDQVTVVRNGPDLSRLYRVAPQPELKEGRAHLAVYLGIMGPQDGVDMVIRAAAAMRDEFDRHDVQFALLGFGDSLEDLQRLAEDLGVTDRVTFTGRADDEMIRAYLSTADVGLSPDPPTPFNDASTMNKTMEYMAFGLPVVAFDLTETRVSAGDAAIYVSDGDPMSFGRAVLTLLDDPEEGVRRGAMGEGRVSEQLAWSHQRDNYLAALSWLAAGQREVRQ</sequence>
<dbReference type="Pfam" id="PF13692">
    <property type="entry name" value="Glyco_trans_1_4"/>
    <property type="match status" value="1"/>
</dbReference>
<dbReference type="EMBL" id="CP036402">
    <property type="protein sequence ID" value="QBI20278.1"/>
    <property type="molecule type" value="Genomic_DNA"/>
</dbReference>
<evidence type="ECO:0000313" key="8">
    <source>
        <dbReference type="Proteomes" id="UP000291469"/>
    </source>
</evidence>